<dbReference type="GO" id="GO:0140082">
    <property type="term" value="F:SUMO-ubiquitin ligase activity"/>
    <property type="evidence" value="ECO:0007669"/>
    <property type="project" value="TreeGrafter"/>
</dbReference>
<dbReference type="OrthoDB" id="6105938at2759"/>
<dbReference type="GO" id="GO:0033768">
    <property type="term" value="C:SUMO-targeted ubiquitin ligase complex"/>
    <property type="evidence" value="ECO:0007669"/>
    <property type="project" value="TreeGrafter"/>
</dbReference>
<dbReference type="AlphaFoldDB" id="A0A835TMC7"/>
<dbReference type="PROSITE" id="PS00518">
    <property type="entry name" value="ZF_RING_1"/>
    <property type="match status" value="1"/>
</dbReference>
<sequence length="281" mass="31855">MQYSVSCLKFCAILLNVMKYDTLVMEFRKFACMSLLENFDNNMIFVENFDDNKVFLDNGDNTMDLLGNTDRLEDDLREAERLCFQHYDLNCPPPIQNNMSFHRINLPCHRNFQGEVYGQARKRQTAQDFEVIDDDIAIISPDIFDQARKKARRNTDAVRENINIANQARTVLQFHELSQYVPSPHLPGLCQSMTPPQLPGLSLTIPPAQVSGLSQAVPPPAAPAFSCPICMDELQEATATKCGHVFCKNCIKKALAARKKCPTCRTKCRAKSIFRIFLPTV</sequence>
<evidence type="ECO:0000259" key="5">
    <source>
        <dbReference type="PROSITE" id="PS50089"/>
    </source>
</evidence>
<reference evidence="6 7" key="1">
    <citation type="submission" date="2020-10" db="EMBL/GenBank/DDBJ databases">
        <title>Plant Genome Project.</title>
        <authorList>
            <person name="Zhang R.-G."/>
        </authorList>
    </citation>
    <scope>NUCLEOTIDE SEQUENCE [LARGE SCALE GENOMIC DNA]</scope>
    <source>
        <strain evidence="6">FAFU-HL-1</strain>
        <tissue evidence="6">Leaf</tissue>
    </source>
</reference>
<organism evidence="6 7">
    <name type="scientific">Salix dunnii</name>
    <dbReference type="NCBI Taxonomy" id="1413687"/>
    <lineage>
        <taxon>Eukaryota</taxon>
        <taxon>Viridiplantae</taxon>
        <taxon>Streptophyta</taxon>
        <taxon>Embryophyta</taxon>
        <taxon>Tracheophyta</taxon>
        <taxon>Spermatophyta</taxon>
        <taxon>Magnoliopsida</taxon>
        <taxon>eudicotyledons</taxon>
        <taxon>Gunneridae</taxon>
        <taxon>Pentapetalae</taxon>
        <taxon>rosids</taxon>
        <taxon>fabids</taxon>
        <taxon>Malpighiales</taxon>
        <taxon>Salicaceae</taxon>
        <taxon>Saliceae</taxon>
        <taxon>Salix</taxon>
    </lineage>
</organism>
<keyword evidence="2 4" id="KW-0863">Zinc-finger</keyword>
<dbReference type="GO" id="GO:0061630">
    <property type="term" value="F:ubiquitin protein ligase activity"/>
    <property type="evidence" value="ECO:0007669"/>
    <property type="project" value="InterPro"/>
</dbReference>
<gene>
    <name evidence="6" type="ORF">SADUNF_Sadunf01G0061400</name>
</gene>
<feature type="domain" description="RING-type" evidence="5">
    <location>
        <begin position="227"/>
        <end position="265"/>
    </location>
</feature>
<evidence type="ECO:0000313" key="6">
    <source>
        <dbReference type="EMBL" id="KAF9689148.1"/>
    </source>
</evidence>
<keyword evidence="1" id="KW-0479">Metal-binding</keyword>
<name>A0A835TMC7_9ROSI</name>
<dbReference type="Pfam" id="PF13923">
    <property type="entry name" value="zf-C3HC4_2"/>
    <property type="match status" value="1"/>
</dbReference>
<dbReference type="InterPro" id="IPR013083">
    <property type="entry name" value="Znf_RING/FYVE/PHD"/>
</dbReference>
<dbReference type="PANTHER" id="PTHR47094">
    <property type="entry name" value="ELFLESS, ISOFORM B"/>
    <property type="match status" value="1"/>
</dbReference>
<evidence type="ECO:0000256" key="4">
    <source>
        <dbReference type="PROSITE-ProRule" id="PRU00175"/>
    </source>
</evidence>
<evidence type="ECO:0000256" key="1">
    <source>
        <dbReference type="ARBA" id="ARBA00022723"/>
    </source>
</evidence>
<keyword evidence="3" id="KW-0862">Zinc</keyword>
<protein>
    <recommendedName>
        <fullName evidence="5">RING-type domain-containing protein</fullName>
    </recommendedName>
</protein>
<dbReference type="InterPro" id="IPR001841">
    <property type="entry name" value="Znf_RING"/>
</dbReference>
<evidence type="ECO:0000256" key="2">
    <source>
        <dbReference type="ARBA" id="ARBA00022771"/>
    </source>
</evidence>
<dbReference type="Proteomes" id="UP000657918">
    <property type="component" value="Unassembled WGS sequence"/>
</dbReference>
<keyword evidence="7" id="KW-1185">Reference proteome</keyword>
<dbReference type="Gene3D" id="3.30.40.10">
    <property type="entry name" value="Zinc/RING finger domain, C3HC4 (zinc finger)"/>
    <property type="match status" value="1"/>
</dbReference>
<dbReference type="GO" id="GO:0032183">
    <property type="term" value="F:SUMO binding"/>
    <property type="evidence" value="ECO:0007669"/>
    <property type="project" value="TreeGrafter"/>
</dbReference>
<evidence type="ECO:0000256" key="3">
    <source>
        <dbReference type="ARBA" id="ARBA00022833"/>
    </source>
</evidence>
<dbReference type="InterPro" id="IPR049627">
    <property type="entry name" value="SLX8"/>
</dbReference>
<evidence type="ECO:0000313" key="7">
    <source>
        <dbReference type="Proteomes" id="UP000657918"/>
    </source>
</evidence>
<dbReference type="SUPFAM" id="SSF57850">
    <property type="entry name" value="RING/U-box"/>
    <property type="match status" value="1"/>
</dbReference>
<dbReference type="SMART" id="SM00184">
    <property type="entry name" value="RING"/>
    <property type="match status" value="1"/>
</dbReference>
<dbReference type="PANTHER" id="PTHR47094:SF18">
    <property type="entry name" value="RING-TYPE DOMAIN-CONTAINING PROTEIN"/>
    <property type="match status" value="1"/>
</dbReference>
<dbReference type="GO" id="GO:0006511">
    <property type="term" value="P:ubiquitin-dependent protein catabolic process"/>
    <property type="evidence" value="ECO:0007669"/>
    <property type="project" value="TreeGrafter"/>
</dbReference>
<proteinExistence type="predicted"/>
<dbReference type="EMBL" id="JADGMS010000001">
    <property type="protein sequence ID" value="KAF9689148.1"/>
    <property type="molecule type" value="Genomic_DNA"/>
</dbReference>
<comment type="caution">
    <text evidence="6">The sequence shown here is derived from an EMBL/GenBank/DDBJ whole genome shotgun (WGS) entry which is preliminary data.</text>
</comment>
<accession>A0A835TMC7</accession>
<dbReference type="PROSITE" id="PS50089">
    <property type="entry name" value="ZF_RING_2"/>
    <property type="match status" value="1"/>
</dbReference>
<dbReference type="GO" id="GO:0008270">
    <property type="term" value="F:zinc ion binding"/>
    <property type="evidence" value="ECO:0007669"/>
    <property type="project" value="UniProtKB-KW"/>
</dbReference>
<dbReference type="InterPro" id="IPR017907">
    <property type="entry name" value="Znf_RING_CS"/>
</dbReference>